<reference evidence="7" key="1">
    <citation type="submission" date="2016-10" db="EMBL/GenBank/DDBJ databases">
        <authorList>
            <person name="Varghese N."/>
            <person name="Submissions S."/>
        </authorList>
    </citation>
    <scope>NUCLEOTIDE SEQUENCE [LARGE SCALE GENOMIC DNA]</scope>
    <source>
        <strain evidence="7">DSM 17038</strain>
    </source>
</reference>
<evidence type="ECO:0000313" key="7">
    <source>
        <dbReference type="Proteomes" id="UP000199337"/>
    </source>
</evidence>
<dbReference type="GO" id="GO:0050667">
    <property type="term" value="P:homocysteine metabolic process"/>
    <property type="evidence" value="ECO:0007669"/>
    <property type="project" value="TreeGrafter"/>
</dbReference>
<dbReference type="GO" id="GO:0046872">
    <property type="term" value="F:metal ion binding"/>
    <property type="evidence" value="ECO:0007669"/>
    <property type="project" value="UniProtKB-KW"/>
</dbReference>
<dbReference type="AlphaFoldDB" id="A0A1I2Q665"/>
<keyword evidence="7" id="KW-1185">Reference proteome</keyword>
<evidence type="ECO:0000256" key="3">
    <source>
        <dbReference type="ARBA" id="ARBA00023285"/>
    </source>
</evidence>
<dbReference type="GO" id="GO:0005829">
    <property type="term" value="C:cytosol"/>
    <property type="evidence" value="ECO:0007669"/>
    <property type="project" value="TreeGrafter"/>
</dbReference>
<name>A0A1I2Q665_9FIRM</name>
<dbReference type="Gene3D" id="3.40.50.280">
    <property type="entry name" value="Cobalamin-binding domain"/>
    <property type="match status" value="1"/>
</dbReference>
<sequence>MKSLANCEKEILQQFKDAVIFFDDQQMEITVRQWLELGFDPYKAIFDGLVPGMEEVGKLYEDQVYFIPEMLLCADVLYKGLGMLTKSVKDRDIPIKGKVLIGVVYGDIHDIGKNIVKMMLQISGFWVYDLGRDVPIEEFIKKYDEIQPDILCLSTMMSTTMIEMRKIIKKIKEKTPELKVLIGGAPVTERVARRWGASGYGQDAHHALKIAIDIMNQIKKETRCMA</sequence>
<dbReference type="GO" id="GO:0031419">
    <property type="term" value="F:cobalamin binding"/>
    <property type="evidence" value="ECO:0007669"/>
    <property type="project" value="InterPro"/>
</dbReference>
<dbReference type="Pfam" id="PF02310">
    <property type="entry name" value="B12-binding"/>
    <property type="match status" value="1"/>
</dbReference>
<evidence type="ECO:0000256" key="1">
    <source>
        <dbReference type="ARBA" id="ARBA00010854"/>
    </source>
</evidence>
<dbReference type="FunFam" id="3.40.50.280:FF:000003">
    <property type="entry name" value="Dimethylamine methyltransferase corrinoid protein"/>
    <property type="match status" value="1"/>
</dbReference>
<dbReference type="InterPro" id="IPR003759">
    <property type="entry name" value="Cbl-bd_cap"/>
</dbReference>
<keyword evidence="3" id="KW-0170">Cobalt</keyword>
<evidence type="ECO:0000259" key="4">
    <source>
        <dbReference type="PROSITE" id="PS51332"/>
    </source>
</evidence>
<keyword evidence="2" id="KW-0479">Metal-binding</keyword>
<dbReference type="Proteomes" id="UP000199337">
    <property type="component" value="Unassembled WGS sequence"/>
</dbReference>
<dbReference type="PANTHER" id="PTHR45833:SF1">
    <property type="entry name" value="METHIONINE SYNTHASE"/>
    <property type="match status" value="1"/>
</dbReference>
<dbReference type="InterPro" id="IPR050554">
    <property type="entry name" value="Met_Synthase/Corrinoid"/>
</dbReference>
<dbReference type="InterPro" id="IPR006158">
    <property type="entry name" value="Cobalamin-bd"/>
</dbReference>
<dbReference type="GO" id="GO:0008705">
    <property type="term" value="F:methionine synthase activity"/>
    <property type="evidence" value="ECO:0007669"/>
    <property type="project" value="TreeGrafter"/>
</dbReference>
<dbReference type="SUPFAM" id="SSF52242">
    <property type="entry name" value="Cobalamin (vitamin B12)-binding domain"/>
    <property type="match status" value="1"/>
</dbReference>
<evidence type="ECO:0000256" key="2">
    <source>
        <dbReference type="ARBA" id="ARBA00022723"/>
    </source>
</evidence>
<dbReference type="SMART" id="SM01018">
    <property type="entry name" value="B12-binding_2"/>
    <property type="match status" value="1"/>
</dbReference>
<gene>
    <name evidence="6" type="ORF">SAMN05660649_01088</name>
</gene>
<organism evidence="6 7">
    <name type="scientific">Desulfotruncus arcticus DSM 17038</name>
    <dbReference type="NCBI Taxonomy" id="1121424"/>
    <lineage>
        <taxon>Bacteria</taxon>
        <taxon>Bacillati</taxon>
        <taxon>Bacillota</taxon>
        <taxon>Clostridia</taxon>
        <taxon>Eubacteriales</taxon>
        <taxon>Desulfallaceae</taxon>
        <taxon>Desulfotruncus</taxon>
    </lineage>
</organism>
<dbReference type="PROSITE" id="PS51337">
    <property type="entry name" value="B12_BINDING_NTER"/>
    <property type="match status" value="1"/>
</dbReference>
<evidence type="ECO:0000259" key="5">
    <source>
        <dbReference type="PROSITE" id="PS51337"/>
    </source>
</evidence>
<dbReference type="Pfam" id="PF02607">
    <property type="entry name" value="B12-binding_2"/>
    <property type="match status" value="1"/>
</dbReference>
<accession>A0A1I2Q665</accession>
<dbReference type="InterPro" id="IPR036594">
    <property type="entry name" value="Meth_synthase_dom"/>
</dbReference>
<dbReference type="STRING" id="341036.SAMN05660649_01088"/>
<dbReference type="PANTHER" id="PTHR45833">
    <property type="entry name" value="METHIONINE SYNTHASE"/>
    <property type="match status" value="1"/>
</dbReference>
<dbReference type="GO" id="GO:0046653">
    <property type="term" value="P:tetrahydrofolate metabolic process"/>
    <property type="evidence" value="ECO:0007669"/>
    <property type="project" value="TreeGrafter"/>
</dbReference>
<dbReference type="InterPro" id="IPR036724">
    <property type="entry name" value="Cobalamin-bd_sf"/>
</dbReference>
<dbReference type="EMBL" id="FOOX01000003">
    <property type="protein sequence ID" value="SFG23808.1"/>
    <property type="molecule type" value="Genomic_DNA"/>
</dbReference>
<proteinExistence type="inferred from homology"/>
<feature type="domain" description="B12-binding" evidence="4">
    <location>
        <begin position="96"/>
        <end position="225"/>
    </location>
</feature>
<comment type="similarity">
    <text evidence="1">Belongs to the methylamine corrinoid protein family.</text>
</comment>
<evidence type="ECO:0000313" key="6">
    <source>
        <dbReference type="EMBL" id="SFG23808.1"/>
    </source>
</evidence>
<dbReference type="Gene3D" id="1.10.1240.10">
    <property type="entry name" value="Methionine synthase domain"/>
    <property type="match status" value="1"/>
</dbReference>
<dbReference type="OrthoDB" id="9783599at2"/>
<feature type="domain" description="B12-binding N-terminal" evidence="5">
    <location>
        <begin position="2"/>
        <end position="96"/>
    </location>
</feature>
<dbReference type="PROSITE" id="PS51332">
    <property type="entry name" value="B12_BINDING"/>
    <property type="match status" value="1"/>
</dbReference>
<protein>
    <submittedName>
        <fullName evidence="6">Methanogenic corrinoid protein MtbC1</fullName>
    </submittedName>
</protein>
<dbReference type="SUPFAM" id="SSF47644">
    <property type="entry name" value="Methionine synthase domain"/>
    <property type="match status" value="1"/>
</dbReference>
<dbReference type="RefSeq" id="WP_092469472.1">
    <property type="nucleotide sequence ID" value="NZ_FOOX01000003.1"/>
</dbReference>